<dbReference type="SUPFAM" id="SSF49899">
    <property type="entry name" value="Concanavalin A-like lectins/glucanases"/>
    <property type="match status" value="1"/>
</dbReference>
<dbReference type="EMBL" id="JAYKXP010000074">
    <property type="protein sequence ID" value="KAK7030830.1"/>
    <property type="molecule type" value="Genomic_DNA"/>
</dbReference>
<dbReference type="SUPFAM" id="SSF75005">
    <property type="entry name" value="Arabinanase/levansucrase/invertase"/>
    <property type="match status" value="1"/>
</dbReference>
<keyword evidence="4 5" id="KW-0326">Glycosidase</keyword>
<dbReference type="GO" id="GO:0004553">
    <property type="term" value="F:hydrolase activity, hydrolyzing O-glycosyl compounds"/>
    <property type="evidence" value="ECO:0007669"/>
    <property type="project" value="InterPro"/>
</dbReference>
<evidence type="ECO:0000259" key="7">
    <source>
        <dbReference type="PROSITE" id="PS51164"/>
    </source>
</evidence>
<dbReference type="Gene3D" id="2.60.120.200">
    <property type="match status" value="1"/>
</dbReference>
<feature type="chain" id="PRO_5043979175" description="CBM1 domain-containing protein" evidence="6">
    <location>
        <begin position="21"/>
        <end position="591"/>
    </location>
</feature>
<dbReference type="InterPro" id="IPR006710">
    <property type="entry name" value="Glyco_hydro_43"/>
</dbReference>
<accession>A0AAW0BVL9</accession>
<dbReference type="InterPro" id="IPR013320">
    <property type="entry name" value="ConA-like_dom_sf"/>
</dbReference>
<dbReference type="CDD" id="cd09001">
    <property type="entry name" value="GH43_FsAxh1-like"/>
    <property type="match status" value="1"/>
</dbReference>
<dbReference type="Proteomes" id="UP001383192">
    <property type="component" value="Unassembled WGS sequence"/>
</dbReference>
<evidence type="ECO:0000256" key="1">
    <source>
        <dbReference type="ARBA" id="ARBA00009865"/>
    </source>
</evidence>
<dbReference type="InterPro" id="IPR023296">
    <property type="entry name" value="Glyco_hydro_beta-prop_sf"/>
</dbReference>
<dbReference type="PROSITE" id="PS51164">
    <property type="entry name" value="CBM1_2"/>
    <property type="match status" value="1"/>
</dbReference>
<protein>
    <recommendedName>
        <fullName evidence="7">CBM1 domain-containing protein</fullName>
    </recommendedName>
</protein>
<comment type="caution">
    <text evidence="8">The sequence shown here is derived from an EMBL/GenBank/DDBJ whole genome shotgun (WGS) entry which is preliminary data.</text>
</comment>
<dbReference type="AlphaFoldDB" id="A0AAW0BVL9"/>
<keyword evidence="3 5" id="KW-0378">Hydrolase</keyword>
<dbReference type="SUPFAM" id="SSF57180">
    <property type="entry name" value="Cellulose-binding domain"/>
    <property type="match status" value="1"/>
</dbReference>
<dbReference type="SMART" id="SM00236">
    <property type="entry name" value="fCBD"/>
    <property type="match status" value="1"/>
</dbReference>
<comment type="similarity">
    <text evidence="1 5">Belongs to the glycosyl hydrolase 43 family.</text>
</comment>
<evidence type="ECO:0000256" key="6">
    <source>
        <dbReference type="SAM" id="SignalP"/>
    </source>
</evidence>
<dbReference type="GO" id="GO:0005975">
    <property type="term" value="P:carbohydrate metabolic process"/>
    <property type="evidence" value="ECO:0007669"/>
    <property type="project" value="InterPro"/>
</dbReference>
<evidence type="ECO:0000256" key="5">
    <source>
        <dbReference type="RuleBase" id="RU361187"/>
    </source>
</evidence>
<dbReference type="InterPro" id="IPR035971">
    <property type="entry name" value="CBD_sf"/>
</dbReference>
<dbReference type="InterPro" id="IPR000254">
    <property type="entry name" value="CBD"/>
</dbReference>
<dbReference type="GO" id="GO:0005576">
    <property type="term" value="C:extracellular region"/>
    <property type="evidence" value="ECO:0007669"/>
    <property type="project" value="InterPro"/>
</dbReference>
<organism evidence="8 9">
    <name type="scientific">Paramarasmius palmivorus</name>
    <dbReference type="NCBI Taxonomy" id="297713"/>
    <lineage>
        <taxon>Eukaryota</taxon>
        <taxon>Fungi</taxon>
        <taxon>Dikarya</taxon>
        <taxon>Basidiomycota</taxon>
        <taxon>Agaricomycotina</taxon>
        <taxon>Agaricomycetes</taxon>
        <taxon>Agaricomycetidae</taxon>
        <taxon>Agaricales</taxon>
        <taxon>Marasmiineae</taxon>
        <taxon>Marasmiaceae</taxon>
        <taxon>Paramarasmius</taxon>
    </lineage>
</organism>
<sequence length="591" mass="65175">MPRLSLLAFTVVFTIPTALAIPFWGQCAGVGGTNSATVCDAGSTCVAQSPNYSQCVPNTIDSEPDTDPSLKLNASLVIRQSSTFPNPPFWEDFADNDVTRVGDVFYFSSSSMHYSPGAPILRSYDLVNWEWVGHSVPRLDFGSDDYNLPPGRQAYIQGVWASAMKYRKSTDTWYWIGCVDFSKTYIYTSKSTASGPWTKAATLNKCYYDVGLLIDDDDTMYVCYGQNNIQVAQLTADGLGEVRNQVVWSTDIDYIEGSRIYKRNGVYYILITKPNYQTHMLKSSGNVWGPYTRRPLSTISSPIIGGSGPHQGSLVDTQNGLYFSFDDSLLDDCPFLCTSQVIGITWVSLTLTPITWSSDGWPSLVLVNSAWGQSYPYPLTPHLMPEHTGIRTFSGSSLAPEWEWNHNPDNNNWSIGSTGLILKTASVTDDLYAARNTLTHRIIGPKSSGTIRLDLSSMADGDRAGLAMLRDNSAYIAVKRSGNTKTVVMVNGLAMKDADWSTTNKGSEVASASFSGNEIWLRAQGDMQPTGNKQATFYWSSNGSQWNALGPAFTMNTNWTFFFGYRFGIFNFATRALGGSVVLKSFEMQKI</sequence>
<dbReference type="GO" id="GO:0030248">
    <property type="term" value="F:cellulose binding"/>
    <property type="evidence" value="ECO:0007669"/>
    <property type="project" value="InterPro"/>
</dbReference>
<reference evidence="8 9" key="1">
    <citation type="submission" date="2024-01" db="EMBL/GenBank/DDBJ databases">
        <title>A draft genome for a cacao thread blight-causing isolate of Paramarasmius palmivorus.</title>
        <authorList>
            <person name="Baruah I.K."/>
            <person name="Bukari Y."/>
            <person name="Amoako-Attah I."/>
            <person name="Meinhardt L.W."/>
            <person name="Bailey B.A."/>
            <person name="Cohen S.P."/>
        </authorList>
    </citation>
    <scope>NUCLEOTIDE SEQUENCE [LARGE SCALE GENOMIC DNA]</scope>
    <source>
        <strain evidence="8 9">GH-12</strain>
    </source>
</reference>
<proteinExistence type="inferred from homology"/>
<name>A0AAW0BVL9_9AGAR</name>
<keyword evidence="2 6" id="KW-0732">Signal</keyword>
<evidence type="ECO:0000313" key="8">
    <source>
        <dbReference type="EMBL" id="KAK7030830.1"/>
    </source>
</evidence>
<dbReference type="PANTHER" id="PTHR42812:SF15">
    <property type="entry name" value="HYDROLASE, PUTATIVE (AFU_ORTHOLOGUE AFUA_2G00930)-RELATED"/>
    <property type="match status" value="1"/>
</dbReference>
<feature type="signal peptide" evidence="6">
    <location>
        <begin position="1"/>
        <end position="20"/>
    </location>
</feature>
<evidence type="ECO:0000256" key="4">
    <source>
        <dbReference type="ARBA" id="ARBA00023295"/>
    </source>
</evidence>
<gene>
    <name evidence="8" type="ORF">VNI00_013938</name>
</gene>
<dbReference type="InterPro" id="IPR051795">
    <property type="entry name" value="Glycosyl_Hydrlase_43"/>
</dbReference>
<keyword evidence="9" id="KW-1185">Reference proteome</keyword>
<dbReference type="PANTHER" id="PTHR42812">
    <property type="entry name" value="BETA-XYLOSIDASE"/>
    <property type="match status" value="1"/>
</dbReference>
<evidence type="ECO:0000313" key="9">
    <source>
        <dbReference type="Proteomes" id="UP001383192"/>
    </source>
</evidence>
<dbReference type="Pfam" id="PF17851">
    <property type="entry name" value="GH43_C2"/>
    <property type="match status" value="1"/>
</dbReference>
<evidence type="ECO:0000256" key="2">
    <source>
        <dbReference type="ARBA" id="ARBA00022729"/>
    </source>
</evidence>
<feature type="domain" description="CBM1" evidence="7">
    <location>
        <begin position="19"/>
        <end position="56"/>
    </location>
</feature>
<evidence type="ECO:0000256" key="3">
    <source>
        <dbReference type="ARBA" id="ARBA00022801"/>
    </source>
</evidence>
<dbReference type="InterPro" id="IPR041542">
    <property type="entry name" value="GH43_C2"/>
</dbReference>
<dbReference type="Gene3D" id="2.115.10.20">
    <property type="entry name" value="Glycosyl hydrolase domain, family 43"/>
    <property type="match status" value="1"/>
</dbReference>
<dbReference type="Pfam" id="PF04616">
    <property type="entry name" value="Glyco_hydro_43"/>
    <property type="match status" value="1"/>
</dbReference>